<accession>A0A9P6MJG0</accession>
<dbReference type="GO" id="GO:0006260">
    <property type="term" value="P:DNA replication"/>
    <property type="evidence" value="ECO:0007669"/>
    <property type="project" value="InterPro"/>
</dbReference>
<dbReference type="GO" id="GO:0003682">
    <property type="term" value="F:chromatin binding"/>
    <property type="evidence" value="ECO:0007669"/>
    <property type="project" value="TreeGrafter"/>
</dbReference>
<evidence type="ECO:0000313" key="3">
    <source>
        <dbReference type="Proteomes" id="UP000749646"/>
    </source>
</evidence>
<feature type="region of interest" description="Disordered" evidence="1">
    <location>
        <begin position="1043"/>
        <end position="1168"/>
    </location>
</feature>
<feature type="compositionally biased region" description="Low complexity" evidence="1">
    <location>
        <begin position="916"/>
        <end position="928"/>
    </location>
</feature>
<dbReference type="InterPro" id="IPR026153">
    <property type="entry name" value="Treslin"/>
</dbReference>
<name>A0A9P6MJG0_9FUNG</name>
<feature type="region of interest" description="Disordered" evidence="1">
    <location>
        <begin position="916"/>
        <end position="945"/>
    </location>
</feature>
<organism evidence="2 3">
    <name type="scientific">Modicella reniformis</name>
    <dbReference type="NCBI Taxonomy" id="1440133"/>
    <lineage>
        <taxon>Eukaryota</taxon>
        <taxon>Fungi</taxon>
        <taxon>Fungi incertae sedis</taxon>
        <taxon>Mucoromycota</taxon>
        <taxon>Mortierellomycotina</taxon>
        <taxon>Mortierellomycetes</taxon>
        <taxon>Mortierellales</taxon>
        <taxon>Mortierellaceae</taxon>
        <taxon>Modicella</taxon>
    </lineage>
</organism>
<feature type="region of interest" description="Disordered" evidence="1">
    <location>
        <begin position="977"/>
        <end position="1017"/>
    </location>
</feature>
<keyword evidence="3" id="KW-1185">Reference proteome</keyword>
<dbReference type="PANTHER" id="PTHR21556">
    <property type="entry name" value="TRESLIN"/>
    <property type="match status" value="1"/>
</dbReference>
<dbReference type="GO" id="GO:0033314">
    <property type="term" value="P:mitotic DNA replication checkpoint signaling"/>
    <property type="evidence" value="ECO:0007669"/>
    <property type="project" value="InterPro"/>
</dbReference>
<protein>
    <submittedName>
        <fullName evidence="2">Uncharacterized protein</fullName>
    </submittedName>
</protein>
<feature type="region of interest" description="Disordered" evidence="1">
    <location>
        <begin position="850"/>
        <end position="889"/>
    </location>
</feature>
<dbReference type="GO" id="GO:0007095">
    <property type="term" value="P:mitotic G2 DNA damage checkpoint signaling"/>
    <property type="evidence" value="ECO:0007669"/>
    <property type="project" value="TreeGrafter"/>
</dbReference>
<dbReference type="AlphaFoldDB" id="A0A9P6MJG0"/>
<proteinExistence type="predicted"/>
<dbReference type="GO" id="GO:0010212">
    <property type="term" value="P:response to ionizing radiation"/>
    <property type="evidence" value="ECO:0007669"/>
    <property type="project" value="InterPro"/>
</dbReference>
<reference evidence="2" key="1">
    <citation type="journal article" date="2020" name="Fungal Divers.">
        <title>Resolving the Mortierellaceae phylogeny through synthesis of multi-gene phylogenetics and phylogenomics.</title>
        <authorList>
            <person name="Vandepol N."/>
            <person name="Liber J."/>
            <person name="Desiro A."/>
            <person name="Na H."/>
            <person name="Kennedy M."/>
            <person name="Barry K."/>
            <person name="Grigoriev I.V."/>
            <person name="Miller A.N."/>
            <person name="O'Donnell K."/>
            <person name="Stajich J.E."/>
            <person name="Bonito G."/>
        </authorList>
    </citation>
    <scope>NUCLEOTIDE SEQUENCE</scope>
    <source>
        <strain evidence="2">MES-2147</strain>
    </source>
</reference>
<dbReference type="Gene3D" id="1.20.58.2130">
    <property type="match status" value="1"/>
</dbReference>
<feature type="compositionally biased region" description="Acidic residues" evidence="1">
    <location>
        <begin position="998"/>
        <end position="1016"/>
    </location>
</feature>
<feature type="compositionally biased region" description="Polar residues" evidence="1">
    <location>
        <begin position="977"/>
        <end position="991"/>
    </location>
</feature>
<feature type="compositionally biased region" description="Polar residues" evidence="1">
    <location>
        <begin position="1118"/>
        <end position="1127"/>
    </location>
</feature>
<dbReference type="Proteomes" id="UP000749646">
    <property type="component" value="Unassembled WGS sequence"/>
</dbReference>
<evidence type="ECO:0000313" key="2">
    <source>
        <dbReference type="EMBL" id="KAG0003447.1"/>
    </source>
</evidence>
<dbReference type="PANTHER" id="PTHR21556:SF2">
    <property type="entry name" value="TRESLIN"/>
    <property type="match status" value="1"/>
</dbReference>
<gene>
    <name evidence="2" type="ORF">BGZ65_001691</name>
</gene>
<dbReference type="GO" id="GO:0005634">
    <property type="term" value="C:nucleus"/>
    <property type="evidence" value="ECO:0007669"/>
    <property type="project" value="InterPro"/>
</dbReference>
<dbReference type="EMBL" id="JAAAHW010000349">
    <property type="protein sequence ID" value="KAG0003447.1"/>
    <property type="molecule type" value="Genomic_DNA"/>
</dbReference>
<feature type="compositionally biased region" description="Low complexity" evidence="1">
    <location>
        <begin position="1083"/>
        <end position="1099"/>
    </location>
</feature>
<feature type="compositionally biased region" description="Polar residues" evidence="1">
    <location>
        <begin position="876"/>
        <end position="889"/>
    </location>
</feature>
<dbReference type="GO" id="GO:0030174">
    <property type="term" value="P:regulation of DNA-templated DNA replication initiation"/>
    <property type="evidence" value="ECO:0007669"/>
    <property type="project" value="TreeGrafter"/>
</dbReference>
<sequence>MLSASLASSATTHARTPLNVVFIIDTYLPQGVDEAQSERAVTFLKRSLVRILLYFQCNMDAKFQWTYQFFNSRLNQDIGLISNRILRNLNISTVAACINEYRKIIAAETPSAFPPGGKGSTSTTGTRLTISPCYNLRRQLVHSLADFGLDIASYQSPVKANSSFVRSQSLQKHFPPVSVRNYMYILSPLPRTWTETVTFLEGKPHSQNDRPMLGPRKSDILEVLKGIKDAFFTQGLWDRFLDQRTGLSWIDTSVRIVPDEPSKTQTRVSATTMIRSTLELIMKSFGGHIIPQHMICQTLPPRDVYSFPTIFQMYRSLQIQPGLGVKMSRDSWQALLSVPFAIHSEDIRPVKVMWSGNVLCAESSQFICSLDIAEPQSSSNATALDQIESLLVIKRVPSRTLSTRLHSIRLQNAMTCFPRYDNEKTCERALYLLKSLEAKKDILLLKVSFQREEHDPVDQEQVDESSASRQYTHHAVLHPTIAGSGIIEILDSSLDLQNIEPAIPGKISKARPFSLAMMDRSLSKLGAFVDQVDPINLLSSYQLDEMPSSILRCLKPLDTVSAPIVEAKPLPTKPLPGETVGEMEAAIVGPEMAESIDELCLNIRKTYLKYLYRDEHNVSDYVKRLNAASKEITVLAAKQSVALKEAQQKLVAFIIEFLRICPSRMGSKYKQIDKEVNAGKSNDSKSQDHYVVLEDERSELDAWTAQVMRSVKDTDVRMHLKKLKTKDIQIQIIQNLHVLLLVNKYGLEENKPFKKDPGALKTVTLFMDELCIAASLENMDSAKKFFTRIIARYYELSLPKVVEKLSIKCGVEKSLLSSPRPFRGSKHAGIKRSISMGLLQKPSPLDFSAAMENDAGGSISSTPKTHINGVAPKGQPSLTRRSTSDNPAKNILNSTIFRNRQVVMTLGSVKGVGVVSTTSAPSTTTTKGPVATSKSQPEMEDEDAPPKLAKLKLKKFYHDKESEEVLKLFRRQQPLSKQDAVYTSSQINTKQENNKVEDLDDDIDDDDDSDDSDDELGTLGKYLRRKGTTSWGVIKSVNVSSSRILRSPSSGAAQRRGIYGNSNNSIGAGPTPRRNVSPSPHFASMVASSSLLSDSVVPSTPTSKQGYQHYDQGGYDSPQKSPSTPSGRAQFRRHGMQNVQDLTALLPRRRSREDVLVEGRPTTRRREA</sequence>
<evidence type="ECO:0000256" key="1">
    <source>
        <dbReference type="SAM" id="MobiDB-lite"/>
    </source>
</evidence>
<dbReference type="OrthoDB" id="2144998at2759"/>
<comment type="caution">
    <text evidence="2">The sequence shown here is derived from an EMBL/GenBank/DDBJ whole genome shotgun (WGS) entry which is preliminary data.</text>
</comment>